<organism evidence="3 4">
    <name type="scientific">Exobacillus caeni</name>
    <dbReference type="NCBI Taxonomy" id="2574798"/>
    <lineage>
        <taxon>Bacteria</taxon>
        <taxon>Bacillati</taxon>
        <taxon>Bacillota</taxon>
        <taxon>Bacilli</taxon>
        <taxon>Bacillales</taxon>
        <taxon>Guptibacillaceae</taxon>
        <taxon>Exobacillus</taxon>
    </lineage>
</organism>
<dbReference type="AlphaFoldDB" id="A0A5R9F0C9"/>
<dbReference type="PANTHER" id="PTHR21064:SF6">
    <property type="entry name" value="AMINOGLYCOSIDE PHOSPHOTRANSFERASE DOMAIN-CONTAINING PROTEIN"/>
    <property type="match status" value="1"/>
</dbReference>
<reference evidence="3 4" key="1">
    <citation type="submission" date="2019-04" db="EMBL/GenBank/DDBJ databases">
        <title>Bacillus caeni sp. nov., a bacterium isolated from mangrove sediment.</title>
        <authorList>
            <person name="Huang H."/>
            <person name="Mo K."/>
            <person name="Hu Y."/>
        </authorList>
    </citation>
    <scope>NUCLEOTIDE SEQUENCE [LARGE SCALE GENOMIC DNA]</scope>
    <source>
        <strain evidence="3 4">HB172195</strain>
    </source>
</reference>
<comment type="caution">
    <text evidence="3">The sequence shown here is derived from an EMBL/GenBank/DDBJ whole genome shotgun (WGS) entry which is preliminary data.</text>
</comment>
<sequence>MRCVAMMKLSMMEKVVDTLDENWKSPIAEMILNRWEHTPGTVKYYRASANFLFIFKKGEDIYFLRINEASERTFYTVQSEIAILQDLNQYSLNVVQPIKSLDGNLVEEVQTEVGTFYAVVFKKLKGRHKELEDLAEEEFMRWGESLGNLHKAMKSVSEKHLHNRTNWKDQLAFIKETVVEHDPVTERELHLVSDWLESLHATKENYGLIHYDFELDNLCWTEDTINILDFDDCSGNWYVADIAYALRDLFKEEIELEHPSFKAFIKGYQIKTDIDYELLQQIEWFMRLHNLVTFAKLKRAVDGAPSHNKAEWLAGLSSKLMNVMDRYRTGFERTEKLT</sequence>
<dbReference type="GO" id="GO:0019202">
    <property type="term" value="F:amino acid kinase activity"/>
    <property type="evidence" value="ECO:0007669"/>
    <property type="project" value="TreeGrafter"/>
</dbReference>
<accession>A0A5R9F0C9</accession>
<evidence type="ECO:0000256" key="1">
    <source>
        <dbReference type="ARBA" id="ARBA00038240"/>
    </source>
</evidence>
<dbReference type="SUPFAM" id="SSF56112">
    <property type="entry name" value="Protein kinase-like (PK-like)"/>
    <property type="match status" value="1"/>
</dbReference>
<dbReference type="InterPro" id="IPR002575">
    <property type="entry name" value="Aminoglycoside_PTrfase"/>
</dbReference>
<evidence type="ECO:0000313" key="3">
    <source>
        <dbReference type="EMBL" id="TLS36977.1"/>
    </source>
</evidence>
<feature type="domain" description="Aminoglycoside phosphotransferase" evidence="2">
    <location>
        <begin position="60"/>
        <end position="252"/>
    </location>
</feature>
<dbReference type="InterPro" id="IPR011009">
    <property type="entry name" value="Kinase-like_dom_sf"/>
</dbReference>
<proteinExistence type="inferred from homology"/>
<dbReference type="PANTHER" id="PTHR21064">
    <property type="entry name" value="AMINOGLYCOSIDE PHOSPHOTRANSFERASE DOMAIN-CONTAINING PROTEIN-RELATED"/>
    <property type="match status" value="1"/>
</dbReference>
<gene>
    <name evidence="3" type="ORF">FCL54_13575</name>
</gene>
<name>A0A5R9F0C9_9BACL</name>
<dbReference type="Pfam" id="PF01636">
    <property type="entry name" value="APH"/>
    <property type="match status" value="1"/>
</dbReference>
<evidence type="ECO:0000313" key="4">
    <source>
        <dbReference type="Proteomes" id="UP000308230"/>
    </source>
</evidence>
<dbReference type="Proteomes" id="UP000308230">
    <property type="component" value="Unassembled WGS sequence"/>
</dbReference>
<comment type="similarity">
    <text evidence="1">Belongs to the pseudomonas-type ThrB family.</text>
</comment>
<dbReference type="Gene3D" id="3.90.1200.10">
    <property type="match status" value="1"/>
</dbReference>
<dbReference type="InterPro" id="IPR050249">
    <property type="entry name" value="Pseudomonas-type_ThrB"/>
</dbReference>
<keyword evidence="4" id="KW-1185">Reference proteome</keyword>
<dbReference type="EMBL" id="SWLG01000008">
    <property type="protein sequence ID" value="TLS36977.1"/>
    <property type="molecule type" value="Genomic_DNA"/>
</dbReference>
<evidence type="ECO:0000259" key="2">
    <source>
        <dbReference type="Pfam" id="PF01636"/>
    </source>
</evidence>
<protein>
    <recommendedName>
        <fullName evidence="2">Aminoglycoside phosphotransferase domain-containing protein</fullName>
    </recommendedName>
</protein>